<dbReference type="GO" id="GO:0016117">
    <property type="term" value="P:carotenoid biosynthetic process"/>
    <property type="evidence" value="ECO:0007669"/>
    <property type="project" value="UniProtKB-ARBA"/>
</dbReference>
<dbReference type="SFLD" id="SFLDG01212">
    <property type="entry name" value="Phytoene_synthase_like"/>
    <property type="match status" value="1"/>
</dbReference>
<dbReference type="EMBL" id="VOPY01000001">
    <property type="protein sequence ID" value="TXC73707.1"/>
    <property type="molecule type" value="Genomic_DNA"/>
</dbReference>
<dbReference type="GO" id="GO:0004311">
    <property type="term" value="F:geranylgeranyl diphosphate synthase activity"/>
    <property type="evidence" value="ECO:0007669"/>
    <property type="project" value="InterPro"/>
</dbReference>
<accession>A0A5C6UL46</accession>
<reference evidence="2 3" key="1">
    <citation type="submission" date="2019-08" db="EMBL/GenBank/DDBJ databases">
        <title>Sphingorhabdus soil sp. nov., isolated from arctic soil.</title>
        <authorList>
            <person name="Liu Y."/>
        </authorList>
    </citation>
    <scope>NUCLEOTIDE SEQUENCE [LARGE SCALE GENOMIC DNA]</scope>
    <source>
        <strain evidence="2 3">D-2Q-5-6</strain>
    </source>
</reference>
<dbReference type="CDD" id="cd00683">
    <property type="entry name" value="Trans_IPPS_HH"/>
    <property type="match status" value="1"/>
</dbReference>
<dbReference type="AlphaFoldDB" id="A0A5C6UL46"/>
<proteinExistence type="predicted"/>
<evidence type="ECO:0000256" key="1">
    <source>
        <dbReference type="ARBA" id="ARBA00022679"/>
    </source>
</evidence>
<dbReference type="InterPro" id="IPR033904">
    <property type="entry name" value="Trans_IPPS_HH"/>
</dbReference>
<dbReference type="OrthoDB" id="9807580at2"/>
<dbReference type="RefSeq" id="WP_147121544.1">
    <property type="nucleotide sequence ID" value="NZ_VOPY01000001.1"/>
</dbReference>
<keyword evidence="3" id="KW-1185">Reference proteome</keyword>
<organism evidence="2 3">
    <name type="scientific">Flavisphingopyxis soli</name>
    <dbReference type="NCBI Taxonomy" id="2601267"/>
    <lineage>
        <taxon>Bacteria</taxon>
        <taxon>Pseudomonadati</taxon>
        <taxon>Pseudomonadota</taxon>
        <taxon>Alphaproteobacteria</taxon>
        <taxon>Sphingomonadales</taxon>
        <taxon>Sphingopyxidaceae</taxon>
        <taxon>Flavisphingopyxis</taxon>
    </lineage>
</organism>
<evidence type="ECO:0000313" key="3">
    <source>
        <dbReference type="Proteomes" id="UP000321129"/>
    </source>
</evidence>
<dbReference type="SFLD" id="SFLDG01018">
    <property type="entry name" value="Squalene/Phytoene_Synthase_Lik"/>
    <property type="match status" value="1"/>
</dbReference>
<keyword evidence="1" id="KW-0808">Transferase</keyword>
<comment type="caution">
    <text evidence="2">The sequence shown here is derived from an EMBL/GenBank/DDBJ whole genome shotgun (WGS) entry which is preliminary data.</text>
</comment>
<dbReference type="Gene3D" id="1.10.600.10">
    <property type="entry name" value="Farnesyl Diphosphate Synthase"/>
    <property type="match status" value="1"/>
</dbReference>
<dbReference type="InterPro" id="IPR019845">
    <property type="entry name" value="Squalene/phytoene_synthase_CS"/>
</dbReference>
<dbReference type="Pfam" id="PF00494">
    <property type="entry name" value="SQS_PSY"/>
    <property type="match status" value="1"/>
</dbReference>
<sequence length="315" mass="34964">MSPDTDPVLFSEVREVIAKGSKSFALASQLFSDPMRSHAHLLYAWARACDDLVDGQDMGGAMSHVPDPKDRVAEIRGQTHRAFAGQRVDALPFRAIAAVAANCRIPRAYADDVIEGFALDAQDWRPRSEADLLKYCYHVAGAIGCMMAIIMGVRPDDTDTLDRASDLGIAFQLANIARDIEEDAAADRCYLPLEWLVEMDIPPGEHMKPQYRDRLSVMAGWLAEYAEEYAASARIGAARLPFRARWAVLAATGIYGDIARAVRKRGDHAWDHRVTTSKLAKIGWVARAGYEAATPRALARDGMRDRSKLWTRPRH</sequence>
<evidence type="ECO:0000313" key="2">
    <source>
        <dbReference type="EMBL" id="TXC73707.1"/>
    </source>
</evidence>
<dbReference type="PROSITE" id="PS01045">
    <property type="entry name" value="SQUALEN_PHYTOEN_SYN_2"/>
    <property type="match status" value="1"/>
</dbReference>
<dbReference type="Proteomes" id="UP000321129">
    <property type="component" value="Unassembled WGS sequence"/>
</dbReference>
<dbReference type="PANTHER" id="PTHR31480">
    <property type="entry name" value="BIFUNCTIONAL LYCOPENE CYCLASE/PHYTOENE SYNTHASE"/>
    <property type="match status" value="1"/>
</dbReference>
<name>A0A5C6UL46_9SPHN</name>
<dbReference type="InterPro" id="IPR002060">
    <property type="entry name" value="Squ/phyt_synthse"/>
</dbReference>
<dbReference type="InterPro" id="IPR044843">
    <property type="entry name" value="Trans_IPPS_bact-type"/>
</dbReference>
<dbReference type="SFLD" id="SFLDS00005">
    <property type="entry name" value="Isoprenoid_Synthase_Type_I"/>
    <property type="match status" value="1"/>
</dbReference>
<protein>
    <submittedName>
        <fullName evidence="2">Phytoene/squalene synthase family protein</fullName>
    </submittedName>
</protein>
<dbReference type="SUPFAM" id="SSF48576">
    <property type="entry name" value="Terpenoid synthases"/>
    <property type="match status" value="1"/>
</dbReference>
<gene>
    <name evidence="2" type="ORF">FSZ31_02950</name>
</gene>
<dbReference type="PROSITE" id="PS01044">
    <property type="entry name" value="SQUALEN_PHYTOEN_SYN_1"/>
    <property type="match status" value="1"/>
</dbReference>
<dbReference type="GO" id="GO:0051996">
    <property type="term" value="F:squalene synthase [NAD(P)H] activity"/>
    <property type="evidence" value="ECO:0007669"/>
    <property type="project" value="InterPro"/>
</dbReference>
<dbReference type="InterPro" id="IPR008949">
    <property type="entry name" value="Isoprenoid_synthase_dom_sf"/>
</dbReference>